<comment type="caution">
    <text evidence="2">The sequence shown here is derived from an EMBL/GenBank/DDBJ whole genome shotgun (WGS) entry which is preliminary data.</text>
</comment>
<dbReference type="AlphaFoldDB" id="A0A830GCT1"/>
<protein>
    <recommendedName>
        <fullName evidence="1">Transcription regulator PadR N-terminal domain-containing protein</fullName>
    </recommendedName>
</protein>
<gene>
    <name evidence="2" type="ORF">GCM10009021_22220</name>
</gene>
<dbReference type="InterPro" id="IPR005149">
    <property type="entry name" value="Tscrpt_reg_PadR_N"/>
</dbReference>
<keyword evidence="3" id="KW-1185">Reference proteome</keyword>
<proteinExistence type="predicted"/>
<accession>A0A830GCT1</accession>
<dbReference type="Pfam" id="PF03551">
    <property type="entry name" value="PadR"/>
    <property type="match status" value="1"/>
</dbReference>
<dbReference type="Proteomes" id="UP000608850">
    <property type="component" value="Unassembled WGS sequence"/>
</dbReference>
<name>A0A830GCT1_9EURY</name>
<dbReference type="SUPFAM" id="SSF46785">
    <property type="entry name" value="Winged helix' DNA-binding domain"/>
    <property type="match status" value="1"/>
</dbReference>
<sequence length="114" mass="12942">MLFDDEAFQFRESLVKQNLDEILLLLVAHRSADTHGKGLMTDLVTVFDTHLSPGTVYPRLHDLESDGYLDVQELVRTKEYQVAHTDALVERITAAMEQHLALGLFFRAALDDLD</sequence>
<dbReference type="InterPro" id="IPR036390">
    <property type="entry name" value="WH_DNA-bd_sf"/>
</dbReference>
<dbReference type="EMBL" id="BMOQ01000006">
    <property type="protein sequence ID" value="GGN20651.1"/>
    <property type="molecule type" value="Genomic_DNA"/>
</dbReference>
<dbReference type="InterPro" id="IPR036388">
    <property type="entry name" value="WH-like_DNA-bd_sf"/>
</dbReference>
<reference evidence="2 3" key="1">
    <citation type="journal article" date="2019" name="Int. J. Syst. Evol. Microbiol.">
        <title>The Global Catalogue of Microorganisms (GCM) 10K type strain sequencing project: providing services to taxonomists for standard genome sequencing and annotation.</title>
        <authorList>
            <consortium name="The Broad Institute Genomics Platform"/>
            <consortium name="The Broad Institute Genome Sequencing Center for Infectious Disease"/>
            <person name="Wu L."/>
            <person name="Ma J."/>
        </authorList>
    </citation>
    <scope>NUCLEOTIDE SEQUENCE [LARGE SCALE GENOMIC DNA]</scope>
    <source>
        <strain evidence="2 3">JCM 16331</strain>
    </source>
</reference>
<evidence type="ECO:0000313" key="2">
    <source>
        <dbReference type="EMBL" id="GGN20651.1"/>
    </source>
</evidence>
<evidence type="ECO:0000259" key="1">
    <source>
        <dbReference type="Pfam" id="PF03551"/>
    </source>
</evidence>
<dbReference type="Gene3D" id="1.10.10.10">
    <property type="entry name" value="Winged helix-like DNA-binding domain superfamily/Winged helix DNA-binding domain"/>
    <property type="match status" value="1"/>
</dbReference>
<organism evidence="2 3">
    <name type="scientific">Halarchaeum nitratireducens</name>
    <dbReference type="NCBI Taxonomy" id="489913"/>
    <lineage>
        <taxon>Archaea</taxon>
        <taxon>Methanobacteriati</taxon>
        <taxon>Methanobacteriota</taxon>
        <taxon>Stenosarchaea group</taxon>
        <taxon>Halobacteria</taxon>
        <taxon>Halobacteriales</taxon>
        <taxon>Halobacteriaceae</taxon>
    </lineage>
</organism>
<feature type="domain" description="Transcription regulator PadR N-terminal" evidence="1">
    <location>
        <begin position="25"/>
        <end position="81"/>
    </location>
</feature>
<evidence type="ECO:0000313" key="3">
    <source>
        <dbReference type="Proteomes" id="UP000608850"/>
    </source>
</evidence>